<dbReference type="GO" id="GO:0006783">
    <property type="term" value="P:heme biosynthetic process"/>
    <property type="evidence" value="ECO:0007669"/>
    <property type="project" value="InterPro"/>
</dbReference>
<dbReference type="Proteomes" id="UP000075398">
    <property type="component" value="Unassembled WGS sequence"/>
</dbReference>
<comment type="caution">
    <text evidence="2">The sequence shown here is derived from an EMBL/GenBank/DDBJ whole genome shotgun (WGS) entry which is preliminary data.</text>
</comment>
<dbReference type="Pfam" id="PF00762">
    <property type="entry name" value="Ferrochelatase"/>
    <property type="match status" value="1"/>
</dbReference>
<dbReference type="GO" id="GO:0004325">
    <property type="term" value="F:ferrochelatase activity"/>
    <property type="evidence" value="ECO:0007669"/>
    <property type="project" value="InterPro"/>
</dbReference>
<organism evidence="2 3">
    <name type="scientific">Candidatus Methanofastidiosum methylothiophilum</name>
    <dbReference type="NCBI Taxonomy" id="1705564"/>
    <lineage>
        <taxon>Archaea</taxon>
        <taxon>Methanobacteriati</taxon>
        <taxon>Methanobacteriota</taxon>
        <taxon>Stenosarchaea group</taxon>
        <taxon>Candidatus Methanofastidiosia</taxon>
        <taxon>Candidatus Methanofastidiosales</taxon>
        <taxon>Candidatus Methanofastidiosaceae</taxon>
        <taxon>Candidatus Methanofastidiosum</taxon>
    </lineage>
</organism>
<dbReference type="EMBL" id="LNGC01000003">
    <property type="protein sequence ID" value="KYC53658.1"/>
    <property type="molecule type" value="Genomic_DNA"/>
</dbReference>
<name>A0A150J9A4_9EURY</name>
<keyword evidence="1" id="KW-0472">Membrane</keyword>
<evidence type="ECO:0000256" key="1">
    <source>
        <dbReference type="SAM" id="Phobius"/>
    </source>
</evidence>
<accession>A0A150J9A4</accession>
<keyword evidence="1" id="KW-1133">Transmembrane helix</keyword>
<dbReference type="Gene3D" id="3.40.50.1400">
    <property type="match status" value="2"/>
</dbReference>
<reference evidence="2 3" key="1">
    <citation type="journal article" date="2016" name="ISME J.">
        <title>Chasing the elusive Euryarchaeota class WSA2: genomes reveal a uniquely fastidious methyl-reducing methanogen.</title>
        <authorList>
            <person name="Nobu M.K."/>
            <person name="Narihiro T."/>
            <person name="Kuroda K."/>
            <person name="Mei R."/>
            <person name="Liu W.T."/>
        </authorList>
    </citation>
    <scope>NUCLEOTIDE SEQUENCE [LARGE SCALE GENOMIC DNA]</scope>
    <source>
        <strain evidence="2">U1lsi0528_Bin055</strain>
    </source>
</reference>
<dbReference type="SUPFAM" id="SSF53800">
    <property type="entry name" value="Chelatase"/>
    <property type="match status" value="1"/>
</dbReference>
<evidence type="ECO:0000313" key="2">
    <source>
        <dbReference type="EMBL" id="KYC53658.1"/>
    </source>
</evidence>
<sequence length="408" mass="47390">MTCINFILALIILIIGLLVGITIVKFLTVHQSKIRIYSLLLFFELVIFISLAYAYRDALGIIILIFLPAIIAGYYLMTYKVLSTKDKRYVPEITRKKGDFGKGHTAVIYFTHGEPEDYNPIGWINQFREFDEQKIKFIPFLVRPIFLYMLRKKYIHIGFSKHKKMHEKMMKSLEERFKKEGDLSTKFYLSFLEDEPRPDAVAITALNEEASRIIVSEVFLTISNHTAEGKELIEKINFHDYGVSIYYTDPLWDSNTLQSMFIERVNKNLGKVDKKKVGVLLVGHGQPKEWDMKWPTETDHEIKFRKDVLELFVKDGYDRNNLDLAWMEFREPCTSEAIQKLIQNGVEKIFYFSAAISADSIHSMCDLPELVSKCEVPNCIEVINLGAWNDDPIVIDAIKEKIDRIRFA</sequence>
<protein>
    <submittedName>
        <fullName evidence="2">Sirohydrochlorin cobaltochelatase</fullName>
    </submittedName>
</protein>
<gene>
    <name evidence="2" type="ORF">AMQ22_00188</name>
</gene>
<feature type="transmembrane region" description="Helical" evidence="1">
    <location>
        <begin position="6"/>
        <end position="24"/>
    </location>
</feature>
<feature type="transmembrane region" description="Helical" evidence="1">
    <location>
        <begin position="61"/>
        <end position="79"/>
    </location>
</feature>
<proteinExistence type="predicted"/>
<keyword evidence="1" id="KW-0812">Transmembrane</keyword>
<dbReference type="InterPro" id="IPR001015">
    <property type="entry name" value="Ferrochelatase"/>
</dbReference>
<dbReference type="AlphaFoldDB" id="A0A150J9A4"/>
<evidence type="ECO:0000313" key="3">
    <source>
        <dbReference type="Proteomes" id="UP000075398"/>
    </source>
</evidence>
<feature type="transmembrane region" description="Helical" evidence="1">
    <location>
        <begin position="36"/>
        <end position="55"/>
    </location>
</feature>